<evidence type="ECO:0000256" key="1">
    <source>
        <dbReference type="ARBA" id="ARBA00001933"/>
    </source>
</evidence>
<feature type="domain" description="Aminotransferase class I/classII large" evidence="6">
    <location>
        <begin position="35"/>
        <end position="297"/>
    </location>
</feature>
<keyword evidence="3 7" id="KW-0808">Transferase</keyword>
<dbReference type="InterPro" id="IPR015424">
    <property type="entry name" value="PyrdxlP-dep_Trfase"/>
</dbReference>
<evidence type="ECO:0000259" key="6">
    <source>
        <dbReference type="Pfam" id="PF00155"/>
    </source>
</evidence>
<evidence type="ECO:0000256" key="4">
    <source>
        <dbReference type="ARBA" id="ARBA00022898"/>
    </source>
</evidence>
<dbReference type="InterPro" id="IPR001917">
    <property type="entry name" value="Aminotrans_II_pyridoxalP_BS"/>
</dbReference>
<dbReference type="GO" id="GO:0009102">
    <property type="term" value="P:biotin biosynthetic process"/>
    <property type="evidence" value="ECO:0007669"/>
    <property type="project" value="TreeGrafter"/>
</dbReference>
<dbReference type="PANTHER" id="PTHR13693">
    <property type="entry name" value="CLASS II AMINOTRANSFERASE/8-AMINO-7-OXONONANOATE SYNTHASE"/>
    <property type="match status" value="1"/>
</dbReference>
<dbReference type="GO" id="GO:0016740">
    <property type="term" value="F:transferase activity"/>
    <property type="evidence" value="ECO:0007669"/>
    <property type="project" value="UniProtKB-KW"/>
</dbReference>
<dbReference type="InterPro" id="IPR004839">
    <property type="entry name" value="Aminotransferase_I/II_large"/>
</dbReference>
<dbReference type="InterPro" id="IPR015422">
    <property type="entry name" value="PyrdxlP-dep_Trfase_small"/>
</dbReference>
<evidence type="ECO:0000256" key="5">
    <source>
        <dbReference type="RuleBase" id="RU003693"/>
    </source>
</evidence>
<dbReference type="InterPro" id="IPR015421">
    <property type="entry name" value="PyrdxlP-dep_Trfase_major"/>
</dbReference>
<reference evidence="7 8" key="1">
    <citation type="journal article" date="2017" name="Mol. Ecol.">
        <title>Comparative and population genomic landscape of Phellinus noxius: A hypervariable fungus causing root rot in trees.</title>
        <authorList>
            <person name="Chung C.L."/>
            <person name="Lee T.J."/>
            <person name="Akiba M."/>
            <person name="Lee H.H."/>
            <person name="Kuo T.H."/>
            <person name="Liu D."/>
            <person name="Ke H.M."/>
            <person name="Yokoi T."/>
            <person name="Roa M.B."/>
            <person name="Lu M.J."/>
            <person name="Chang Y.Y."/>
            <person name="Ann P.J."/>
            <person name="Tsai J.N."/>
            <person name="Chen C.Y."/>
            <person name="Tzean S.S."/>
            <person name="Ota Y."/>
            <person name="Hattori T."/>
            <person name="Sahashi N."/>
            <person name="Liou R.F."/>
            <person name="Kikuchi T."/>
            <person name="Tsai I.J."/>
        </authorList>
    </citation>
    <scope>NUCLEOTIDE SEQUENCE [LARGE SCALE GENOMIC DNA]</scope>
    <source>
        <strain evidence="7 8">FFPRI411160</strain>
    </source>
</reference>
<proteinExistence type="inferred from homology"/>
<dbReference type="OrthoDB" id="2382073at2759"/>
<name>A0A286UAB9_9AGAM</name>
<dbReference type="InterPro" id="IPR050087">
    <property type="entry name" value="AON_synthase_class-II"/>
</dbReference>
<accession>A0A286UAB9</accession>
<dbReference type="Gene3D" id="3.90.1150.10">
    <property type="entry name" value="Aspartate Aminotransferase, domain 1"/>
    <property type="match status" value="1"/>
</dbReference>
<keyword evidence="8" id="KW-1185">Reference proteome</keyword>
<sequence length="329" mass="35847">MSSLNEKLQAALDSRRRRNILRRLPESSSDSETSLVDFVTNDYLSLTSSKTLRTHLLSELNKSPAILGSGGSRLLVNPTSHEELEERLRTFFRAPSALLFNSGFDANAALFSSVPQIGDIAVFDEFIHASVHDGLRASRLVQSGGNTDNEGSKNLLSFSHNSASALRKVLEDTLEKHARREELRAGTSSVFVAVEALYSMDGTLAPLPEIVSLLDELFPRGNAHLIVDEAHATGLYGPSGRGLVAHYGLEDKVFVRLHTFGKALASSGAVILTSPLVKEYLLNYARSLIYTTALSCSNIVAINCSFDMLQNGVADELSNYLQIPHFSPL</sequence>
<comment type="cofactor">
    <cofactor evidence="1 5">
        <name>pyridoxal 5'-phosphate</name>
        <dbReference type="ChEBI" id="CHEBI:597326"/>
    </cofactor>
</comment>
<dbReference type="EMBL" id="NBII01000008">
    <property type="protein sequence ID" value="PAV16496.1"/>
    <property type="molecule type" value="Genomic_DNA"/>
</dbReference>
<evidence type="ECO:0000256" key="2">
    <source>
        <dbReference type="ARBA" id="ARBA00010008"/>
    </source>
</evidence>
<organism evidence="7 8">
    <name type="scientific">Pyrrhoderma noxium</name>
    <dbReference type="NCBI Taxonomy" id="2282107"/>
    <lineage>
        <taxon>Eukaryota</taxon>
        <taxon>Fungi</taxon>
        <taxon>Dikarya</taxon>
        <taxon>Basidiomycota</taxon>
        <taxon>Agaricomycotina</taxon>
        <taxon>Agaricomycetes</taxon>
        <taxon>Hymenochaetales</taxon>
        <taxon>Hymenochaetaceae</taxon>
        <taxon>Pyrrhoderma</taxon>
    </lineage>
</organism>
<dbReference type="PROSITE" id="PS00599">
    <property type="entry name" value="AA_TRANSFER_CLASS_2"/>
    <property type="match status" value="1"/>
</dbReference>
<dbReference type="SUPFAM" id="SSF53383">
    <property type="entry name" value="PLP-dependent transferases"/>
    <property type="match status" value="1"/>
</dbReference>
<dbReference type="Gene3D" id="3.40.640.10">
    <property type="entry name" value="Type I PLP-dependent aspartate aminotransferase-like (Major domain)"/>
    <property type="match status" value="1"/>
</dbReference>
<dbReference type="InParanoid" id="A0A286UAB9"/>
<gene>
    <name evidence="7" type="ORF">PNOK_0811600</name>
</gene>
<evidence type="ECO:0000256" key="3">
    <source>
        <dbReference type="ARBA" id="ARBA00022679"/>
    </source>
</evidence>
<dbReference type="Pfam" id="PF00155">
    <property type="entry name" value="Aminotran_1_2"/>
    <property type="match status" value="1"/>
</dbReference>
<dbReference type="STRING" id="2282107.A0A286UAB9"/>
<keyword evidence="4 5" id="KW-0663">Pyridoxal phosphate</keyword>
<dbReference type="Proteomes" id="UP000217199">
    <property type="component" value="Unassembled WGS sequence"/>
</dbReference>
<dbReference type="AlphaFoldDB" id="A0A286UAB9"/>
<comment type="caution">
    <text evidence="7">The sequence shown here is derived from an EMBL/GenBank/DDBJ whole genome shotgun (WGS) entry which is preliminary data.</text>
</comment>
<dbReference type="GO" id="GO:0030170">
    <property type="term" value="F:pyridoxal phosphate binding"/>
    <property type="evidence" value="ECO:0007669"/>
    <property type="project" value="InterPro"/>
</dbReference>
<evidence type="ECO:0000313" key="8">
    <source>
        <dbReference type="Proteomes" id="UP000217199"/>
    </source>
</evidence>
<protein>
    <submittedName>
        <fullName evidence="7">PLP-dependent transferase</fullName>
    </submittedName>
</protein>
<comment type="similarity">
    <text evidence="2">Belongs to the class-II pyridoxal-phosphate-dependent aminotransferase family. BioF subfamily.</text>
</comment>
<dbReference type="PANTHER" id="PTHR13693:SF77">
    <property type="entry name" value="8-AMINO-7-OXONONANOATE SYNTHASE"/>
    <property type="match status" value="1"/>
</dbReference>
<evidence type="ECO:0000313" key="7">
    <source>
        <dbReference type="EMBL" id="PAV16496.1"/>
    </source>
</evidence>